<dbReference type="SUPFAM" id="SSF55729">
    <property type="entry name" value="Acyl-CoA N-acyltransferases (Nat)"/>
    <property type="match status" value="1"/>
</dbReference>
<dbReference type="InterPro" id="IPR016181">
    <property type="entry name" value="Acyl_CoA_acyltransferase"/>
</dbReference>
<dbReference type="GO" id="GO:0016747">
    <property type="term" value="F:acyltransferase activity, transferring groups other than amino-acyl groups"/>
    <property type="evidence" value="ECO:0007669"/>
    <property type="project" value="InterPro"/>
</dbReference>
<dbReference type="OrthoDB" id="581534at2"/>
<dbReference type="EMBL" id="PZHR01000133">
    <property type="protein sequence ID" value="PTK56765.1"/>
    <property type="molecule type" value="Genomic_DNA"/>
</dbReference>
<organism evidence="1 2">
    <name type="scientific">Staphylococcus nepalensis</name>
    <dbReference type="NCBI Taxonomy" id="214473"/>
    <lineage>
        <taxon>Bacteria</taxon>
        <taxon>Bacillati</taxon>
        <taxon>Bacillota</taxon>
        <taxon>Bacilli</taxon>
        <taxon>Bacillales</taxon>
        <taxon>Staphylococcaceae</taxon>
        <taxon>Staphylococcus</taxon>
    </lineage>
</organism>
<dbReference type="Gene3D" id="3.40.630.30">
    <property type="match status" value="1"/>
</dbReference>
<keyword evidence="1" id="KW-0808">Transferase</keyword>
<gene>
    <name evidence="1" type="ORF">BUZ61_13050</name>
</gene>
<dbReference type="CDD" id="cd04301">
    <property type="entry name" value="NAT_SF"/>
    <property type="match status" value="1"/>
</dbReference>
<sequence>MKYFKLQMLRDQLGHIPDYGLPNGYKIRHFQKGEQLKWANVETSVNEFNTINQALCHFNDEFGPYLDQMEQRCLFIENAKGEVIGTATAWYGRLTDERHTMGRIHWVAIIPEYQGKHLSKPLLSATMKLIAKYHNQVYLTSQTTSYQAINMYLDFGFRPIHLDEHFYEAWSLLEEKLNRTIL</sequence>
<dbReference type="AlphaFoldDB" id="A0A291JPF3"/>
<evidence type="ECO:0000313" key="2">
    <source>
        <dbReference type="Proteomes" id="UP000240400"/>
    </source>
</evidence>
<protein>
    <submittedName>
        <fullName evidence="1">GNAT family N-acetyltransferase</fullName>
    </submittedName>
</protein>
<dbReference type="PROSITE" id="PS51186">
    <property type="entry name" value="GNAT"/>
    <property type="match status" value="1"/>
</dbReference>
<proteinExistence type="predicted"/>
<name>A0A291JPF3_9STAP</name>
<dbReference type="KEGG" id="snl:BJD96_08080"/>
<reference evidence="1 2" key="1">
    <citation type="journal article" date="2016" name="Front. Microbiol.">
        <title>Comprehensive Phylogenetic Analysis of Bovine Non-aureus Staphylococci Species Based on Whole-Genome Sequencing.</title>
        <authorList>
            <person name="Naushad S."/>
            <person name="Barkema H.W."/>
            <person name="Luby C."/>
            <person name="Condas L.A."/>
            <person name="Nobrega D.B."/>
            <person name="Carson D.A."/>
            <person name="De Buck J."/>
        </authorList>
    </citation>
    <scope>NUCLEOTIDE SEQUENCE [LARGE SCALE GENOMIC DNA]</scope>
    <source>
        <strain evidence="1 2">SNUC 4337</strain>
    </source>
</reference>
<accession>A0A291JPF3</accession>
<dbReference type="Pfam" id="PF00583">
    <property type="entry name" value="Acetyltransf_1"/>
    <property type="match status" value="1"/>
</dbReference>
<evidence type="ECO:0000313" key="1">
    <source>
        <dbReference type="EMBL" id="PTK56765.1"/>
    </source>
</evidence>
<dbReference type="InterPro" id="IPR000182">
    <property type="entry name" value="GNAT_dom"/>
</dbReference>
<dbReference type="Proteomes" id="UP000240400">
    <property type="component" value="Unassembled WGS sequence"/>
</dbReference>
<comment type="caution">
    <text evidence="1">The sequence shown here is derived from an EMBL/GenBank/DDBJ whole genome shotgun (WGS) entry which is preliminary data.</text>
</comment>